<dbReference type="PROSITE" id="PS50125">
    <property type="entry name" value="GUANYLATE_CYCLASE_2"/>
    <property type="match status" value="1"/>
</dbReference>
<feature type="transmembrane region" description="Helical" evidence="1">
    <location>
        <begin position="292"/>
        <end position="314"/>
    </location>
</feature>
<dbReference type="OrthoDB" id="7053556at2"/>
<feature type="transmembrane region" description="Helical" evidence="1">
    <location>
        <begin position="349"/>
        <end position="369"/>
    </location>
</feature>
<feature type="transmembrane region" description="Helical" evidence="1">
    <location>
        <begin position="235"/>
        <end position="257"/>
    </location>
</feature>
<feature type="transmembrane region" description="Helical" evidence="1">
    <location>
        <begin position="183"/>
        <end position="205"/>
    </location>
</feature>
<dbReference type="GO" id="GO:0035556">
    <property type="term" value="P:intracellular signal transduction"/>
    <property type="evidence" value="ECO:0007669"/>
    <property type="project" value="InterPro"/>
</dbReference>
<dbReference type="SUPFAM" id="SSF55073">
    <property type="entry name" value="Nucleotide cyclase"/>
    <property type="match status" value="1"/>
</dbReference>
<feature type="domain" description="Guanylate cyclase" evidence="2">
    <location>
        <begin position="421"/>
        <end position="559"/>
    </location>
</feature>
<organism evidence="3 4">
    <name type="scientific">Pseudobacteriovorax antillogorgiicola</name>
    <dbReference type="NCBI Taxonomy" id="1513793"/>
    <lineage>
        <taxon>Bacteria</taxon>
        <taxon>Pseudomonadati</taxon>
        <taxon>Bdellovibrionota</taxon>
        <taxon>Oligoflexia</taxon>
        <taxon>Oligoflexales</taxon>
        <taxon>Pseudobacteriovoracaceae</taxon>
        <taxon>Pseudobacteriovorax</taxon>
    </lineage>
</organism>
<dbReference type="InterPro" id="IPR011623">
    <property type="entry name" value="7TMR_DISM_rcpt_extracell_dom1"/>
</dbReference>
<dbReference type="RefSeq" id="WP_132323287.1">
    <property type="nucleotide sequence ID" value="NZ_FWZT01000022.1"/>
</dbReference>
<feature type="transmembrane region" description="Helical" evidence="1">
    <location>
        <begin position="210"/>
        <end position="229"/>
    </location>
</feature>
<proteinExistence type="predicted"/>
<name>A0A1Y6CI19_9BACT</name>
<sequence length="629" mass="71813">MSASTPEKCTILRILTFWTILGFTSHSYGQMQEPTFHIHSEQFNLVQKNEYMLGASKVKYSDSELINFLKQDAFKLIQEYSNPPRRYIYSAYIIRNHTSKFQKGFLKWRGFMSETAAFRVDGDQLSPLEKYPGYDIFWQNFPPGDTTIVFYRLMDGHLSGVVGTTKLQDFRTVVSETESQANYMSGMIGIVAIMILYNLGMFLFFRKTYFLYYVLYCFLGILSFAHLVGPLTWSAWKISGLINMALIFLLLFCRGLLEIKASKDPWMTRAIQCAVILNILASFYSYQSNDMYGIFVAAPLTILVCLTASLLKALQGVRNAYFLSLGWSIFFASAILSILSPHIGLYATWASYSSLFGFALEIVFFSFALGDKVRQSERRVVKEKLHAFAQLSKVFYPHQIEQIRQGKSLEDTMPIGTADACVLCFDVIDSSNLTIAHKEQFLQESIKACTGILDDGYSYSKGTLIANAYRIKEMGDGFLCSVGFPFRALPNRSVAEQAIDLAERFIQIFEEFARCRGLSEDVFCSVSVVMDKIEGRFPITGVKEYDVYGRGVVTATRYEKIRKDILDYHPCHIISVQNKVYDQLSKECQMRFEEINLDSISYKIRGDVFARRVYIGKRYPKEISKSHVG</sequence>
<accession>A0A1Y6CI19</accession>
<dbReference type="GO" id="GO:0009190">
    <property type="term" value="P:cyclic nucleotide biosynthetic process"/>
    <property type="evidence" value="ECO:0007669"/>
    <property type="project" value="InterPro"/>
</dbReference>
<evidence type="ECO:0000259" key="2">
    <source>
        <dbReference type="PROSITE" id="PS50125"/>
    </source>
</evidence>
<keyword evidence="1" id="KW-1133">Transmembrane helix</keyword>
<dbReference type="Pfam" id="PF07695">
    <property type="entry name" value="7TMR-DISM_7TM"/>
    <property type="match status" value="1"/>
</dbReference>
<dbReference type="InterPro" id="IPR001054">
    <property type="entry name" value="A/G_cyclase"/>
</dbReference>
<evidence type="ECO:0000256" key="1">
    <source>
        <dbReference type="SAM" id="Phobius"/>
    </source>
</evidence>
<gene>
    <name evidence="3" type="ORF">SAMN06296036_1223</name>
</gene>
<keyword evidence="1" id="KW-0472">Membrane</keyword>
<keyword evidence="1" id="KW-0812">Transmembrane</keyword>
<dbReference type="InterPro" id="IPR029787">
    <property type="entry name" value="Nucleotide_cyclase"/>
</dbReference>
<protein>
    <submittedName>
        <fullName evidence="3">7TM diverse intracellular signalling</fullName>
    </submittedName>
</protein>
<dbReference type="Gene3D" id="3.30.70.1230">
    <property type="entry name" value="Nucleotide cyclase"/>
    <property type="match status" value="1"/>
</dbReference>
<dbReference type="Pfam" id="PF00211">
    <property type="entry name" value="Guanylate_cyc"/>
    <property type="match status" value="1"/>
</dbReference>
<dbReference type="GO" id="GO:0004016">
    <property type="term" value="F:adenylate cyclase activity"/>
    <property type="evidence" value="ECO:0007669"/>
    <property type="project" value="UniProtKB-ARBA"/>
</dbReference>
<evidence type="ECO:0000313" key="3">
    <source>
        <dbReference type="EMBL" id="SMF64073.1"/>
    </source>
</evidence>
<dbReference type="EMBL" id="FWZT01000022">
    <property type="protein sequence ID" value="SMF64073.1"/>
    <property type="molecule type" value="Genomic_DNA"/>
</dbReference>
<feature type="transmembrane region" description="Helical" evidence="1">
    <location>
        <begin position="269"/>
        <end position="286"/>
    </location>
</feature>
<feature type="transmembrane region" description="Helical" evidence="1">
    <location>
        <begin position="321"/>
        <end position="343"/>
    </location>
</feature>
<reference evidence="4" key="1">
    <citation type="submission" date="2017-04" db="EMBL/GenBank/DDBJ databases">
        <authorList>
            <person name="Varghese N."/>
            <person name="Submissions S."/>
        </authorList>
    </citation>
    <scope>NUCLEOTIDE SEQUENCE [LARGE SCALE GENOMIC DNA]</scope>
    <source>
        <strain evidence="4">RKEM611</strain>
    </source>
</reference>
<dbReference type="STRING" id="1513793.SAMN06296036_1223"/>
<dbReference type="Proteomes" id="UP000192907">
    <property type="component" value="Unassembled WGS sequence"/>
</dbReference>
<evidence type="ECO:0000313" key="4">
    <source>
        <dbReference type="Proteomes" id="UP000192907"/>
    </source>
</evidence>
<keyword evidence="4" id="KW-1185">Reference proteome</keyword>
<dbReference type="AlphaFoldDB" id="A0A1Y6CI19"/>